<dbReference type="Pfam" id="PF01676">
    <property type="entry name" value="Metalloenzyme"/>
    <property type="match status" value="1"/>
</dbReference>
<evidence type="ECO:0000259" key="11">
    <source>
        <dbReference type="Pfam" id="PF01676"/>
    </source>
</evidence>
<reference evidence="13 14" key="1">
    <citation type="journal article" date="2015" name="PLoS Negl. Trop. Dis.">
        <title>Distribution of Plasmids in Distinct Leptospira Pathogenic Species.</title>
        <authorList>
            <person name="Wang Y."/>
            <person name="Zhuang X."/>
            <person name="Zhong Y."/>
            <person name="Zhang C."/>
            <person name="Zhang Y."/>
            <person name="Zeng L."/>
            <person name="Zhu Y."/>
            <person name="He P."/>
            <person name="Dong K."/>
            <person name="Pal U."/>
            <person name="Guo X."/>
            <person name="Qin J."/>
        </authorList>
    </citation>
    <scope>NUCLEOTIDE SEQUENCE [LARGE SCALE GENOMIC DNA]</scope>
    <source>
        <strain evidence="13 14">56604</strain>
    </source>
</reference>
<evidence type="ECO:0000256" key="2">
    <source>
        <dbReference type="ARBA" id="ARBA00001936"/>
    </source>
</evidence>
<comment type="function">
    <text evidence="3">Catalyzes the interconversion of 2-phosphoglycerate and 3-phosphoglycerate.</text>
</comment>
<comment type="cofactor">
    <cofactor evidence="2">
        <name>Mn(2+)</name>
        <dbReference type="ChEBI" id="CHEBI:29035"/>
    </cofactor>
</comment>
<dbReference type="PANTHER" id="PTHR31637">
    <property type="entry name" value="2,3-BISPHOSPHOGLYCERATE-INDEPENDENT PHOSPHOGLYCERATE MUTASE"/>
    <property type="match status" value="1"/>
</dbReference>
<dbReference type="GO" id="GO:0006096">
    <property type="term" value="P:glycolytic process"/>
    <property type="evidence" value="ECO:0007669"/>
    <property type="project" value="UniProtKB-UniRule"/>
</dbReference>
<dbReference type="CDD" id="cd16010">
    <property type="entry name" value="iPGM"/>
    <property type="match status" value="1"/>
</dbReference>
<dbReference type="InterPro" id="IPR017850">
    <property type="entry name" value="Alkaline_phosphatase_core_sf"/>
</dbReference>
<dbReference type="EC" id="5.4.2.12" evidence="10"/>
<evidence type="ECO:0000256" key="7">
    <source>
        <dbReference type="ARBA" id="ARBA00023152"/>
    </source>
</evidence>
<keyword evidence="9" id="KW-0413">Isomerase</keyword>
<keyword evidence="7" id="KW-0324">Glycolysis</keyword>
<evidence type="ECO:0000256" key="5">
    <source>
        <dbReference type="ARBA" id="ARBA00008819"/>
    </source>
</evidence>
<dbReference type="GO" id="GO:0006007">
    <property type="term" value="P:glucose catabolic process"/>
    <property type="evidence" value="ECO:0007669"/>
    <property type="project" value="InterPro"/>
</dbReference>
<dbReference type="Proteomes" id="UP000058857">
    <property type="component" value="Chromosome 1"/>
</dbReference>
<dbReference type="SUPFAM" id="SSF53649">
    <property type="entry name" value="Alkaline phosphatase-like"/>
    <property type="match status" value="1"/>
</dbReference>
<evidence type="ECO:0000313" key="13">
    <source>
        <dbReference type="EMBL" id="ALO28004.1"/>
    </source>
</evidence>
<name>A0A0S2IWG6_LEPBO</name>
<dbReference type="GO" id="GO:0004619">
    <property type="term" value="F:phosphoglycerate mutase activity"/>
    <property type="evidence" value="ECO:0007669"/>
    <property type="project" value="UniProtKB-UniRule"/>
</dbReference>
<evidence type="ECO:0000313" key="14">
    <source>
        <dbReference type="Proteomes" id="UP000058857"/>
    </source>
</evidence>
<accession>A0A0S2IWG6</accession>
<dbReference type="InterPro" id="IPR006124">
    <property type="entry name" value="Metalloenzyme"/>
</dbReference>
<dbReference type="InterPro" id="IPR005995">
    <property type="entry name" value="Pgm_bpd_ind"/>
</dbReference>
<evidence type="ECO:0000256" key="4">
    <source>
        <dbReference type="ARBA" id="ARBA00004798"/>
    </source>
</evidence>
<proteinExistence type="inferred from homology"/>
<evidence type="ECO:0000256" key="8">
    <source>
        <dbReference type="ARBA" id="ARBA00023211"/>
    </source>
</evidence>
<comment type="similarity">
    <text evidence="5">Belongs to the BPG-independent phosphoglycerate mutase family.</text>
</comment>
<dbReference type="GO" id="GO:0030145">
    <property type="term" value="F:manganese ion binding"/>
    <property type="evidence" value="ECO:0007669"/>
    <property type="project" value="InterPro"/>
</dbReference>
<dbReference type="PATRIC" id="fig|280505.15.peg.3745"/>
<keyword evidence="8" id="KW-0464">Manganese</keyword>
<evidence type="ECO:0000256" key="1">
    <source>
        <dbReference type="ARBA" id="ARBA00000370"/>
    </source>
</evidence>
<comment type="catalytic activity">
    <reaction evidence="1">
        <text>(2R)-2-phosphoglycerate = (2R)-3-phosphoglycerate</text>
        <dbReference type="Rhea" id="RHEA:15901"/>
        <dbReference type="ChEBI" id="CHEBI:58272"/>
        <dbReference type="ChEBI" id="CHEBI:58289"/>
        <dbReference type="EC" id="5.4.2.12"/>
    </reaction>
</comment>
<feature type="domain" description="Metalloenzyme" evidence="11">
    <location>
        <begin position="50"/>
        <end position="571"/>
    </location>
</feature>
<dbReference type="EMBL" id="CP012029">
    <property type="protein sequence ID" value="ALO28004.1"/>
    <property type="molecule type" value="Genomic_DNA"/>
</dbReference>
<evidence type="ECO:0000256" key="6">
    <source>
        <dbReference type="ARBA" id="ARBA00022723"/>
    </source>
</evidence>
<dbReference type="GO" id="GO:0005737">
    <property type="term" value="C:cytoplasm"/>
    <property type="evidence" value="ECO:0007669"/>
    <property type="project" value="InterPro"/>
</dbReference>
<dbReference type="Gene3D" id="3.40.1450.10">
    <property type="entry name" value="BPG-independent phosphoglycerate mutase, domain B"/>
    <property type="match status" value="1"/>
</dbReference>
<gene>
    <name evidence="13" type="ORF">LBBP_03843</name>
</gene>
<comment type="pathway">
    <text evidence="4">Carbohydrate degradation; glycolysis; pyruvate from D-glyceraldehyde 3-phosphate: step 3/5.</text>
</comment>
<keyword evidence="6" id="KW-0479">Metal-binding</keyword>
<dbReference type="Pfam" id="PF06415">
    <property type="entry name" value="iPGM_N"/>
    <property type="match status" value="1"/>
</dbReference>
<organism evidence="13">
    <name type="scientific">Leptospira borgpetersenii serovar Ballum</name>
    <dbReference type="NCBI Taxonomy" id="280505"/>
    <lineage>
        <taxon>Bacteria</taxon>
        <taxon>Pseudomonadati</taxon>
        <taxon>Spirochaetota</taxon>
        <taxon>Spirochaetia</taxon>
        <taxon>Leptospirales</taxon>
        <taxon>Leptospiraceae</taxon>
        <taxon>Leptospira</taxon>
    </lineage>
</organism>
<dbReference type="SUPFAM" id="SSF64158">
    <property type="entry name" value="2,3-Bisphosphoglycerate-independent phosphoglycerate mutase, substrate-binding domain"/>
    <property type="match status" value="1"/>
</dbReference>
<evidence type="ECO:0000256" key="3">
    <source>
        <dbReference type="ARBA" id="ARBA00002315"/>
    </source>
</evidence>
<evidence type="ECO:0000259" key="12">
    <source>
        <dbReference type="Pfam" id="PF06415"/>
    </source>
</evidence>
<dbReference type="Gene3D" id="3.40.720.10">
    <property type="entry name" value="Alkaline Phosphatase, subunit A"/>
    <property type="match status" value="1"/>
</dbReference>
<dbReference type="PANTHER" id="PTHR31637:SF0">
    <property type="entry name" value="2,3-BISPHOSPHOGLYCERATE-INDEPENDENT PHOSPHOGLYCERATE MUTASE"/>
    <property type="match status" value="1"/>
</dbReference>
<dbReference type="NCBIfam" id="TIGR01307">
    <property type="entry name" value="pgm_bpd_ind"/>
    <property type="match status" value="1"/>
</dbReference>
<dbReference type="InterPro" id="IPR011258">
    <property type="entry name" value="BPG-indep_PGM_N"/>
</dbReference>
<dbReference type="UniPathway" id="UPA00109">
    <property type="reaction ID" value="UER00186"/>
</dbReference>
<dbReference type="FunFam" id="3.40.1450.10:FF:000002">
    <property type="entry name" value="2,3-bisphosphoglycerate-independent phosphoglycerate mutase"/>
    <property type="match status" value="1"/>
</dbReference>
<feature type="domain" description="BPG-independent PGAM N-terminal" evidence="12">
    <location>
        <begin position="130"/>
        <end position="352"/>
    </location>
</feature>
<protein>
    <recommendedName>
        <fullName evidence="10">2,3-bisphosphoglycerate-independent phosphoglycerate mutase</fullName>
        <ecNumber evidence="10">5.4.2.12</ecNumber>
    </recommendedName>
</protein>
<sequence length="583" mass="65491">MGSYFSFDLGKKSKFPSFFSYLNLLTFLLVSRFHESNMKLSKKYTFRSRKVLLVILDGVGYSPKGPEFGNAIAGAKLPFLNQVWNQFPTLHIQAHGKFVGMPSDEDMGNSEVGHNVLGSGRIFDQGAKLVSNSIASGDIFQGQAWKEVIDNTKKNKSTLHLLGLFSDGNVHAHIDHTKALISRAISEKVTKIRLHILLDGRDVPEKSALDYLNPFETWLDSLRKNGIDIRIASGGGRMTITMDRYEADWSMVERGWTIHVKGEGRKFSSAKEAIETFRAEDPKVIDQYLPSFVIAENGNPIGKIQDGDSVVFTNFRGDRAIEISLAFTEKNFDKFNRGPLPDIVYAGIMQYDGDLKLPERFLVSPPAIDRTLGEYMANSKIAQYALSETQKYGHVTYFWNGNKSGYFDQNSEEYREIQSDVIPFDQSPEMKAFLITETLEKALNENKQDFYRVNYANGDMVGHTGNYPATVQAMEFLDGCLERLWKACEKQNIVLLITADHGNADEMYQLDKKGNVEKNSQGKPIPKTSHTLNPVPFSILDPERKIQLNSNLLNPSLANVAATILDVMGYETPEGYHSSLIQN</sequence>
<evidence type="ECO:0000256" key="10">
    <source>
        <dbReference type="NCBIfam" id="TIGR01307"/>
    </source>
</evidence>
<dbReference type="AlphaFoldDB" id="A0A0S2IWG6"/>
<evidence type="ECO:0000256" key="9">
    <source>
        <dbReference type="ARBA" id="ARBA00023235"/>
    </source>
</evidence>
<dbReference type="InterPro" id="IPR036646">
    <property type="entry name" value="PGAM_B_sf"/>
</dbReference>